<dbReference type="InterPro" id="IPR001952">
    <property type="entry name" value="Alkaline_phosphatase"/>
</dbReference>
<keyword evidence="2" id="KW-0597">Phosphoprotein</keyword>
<keyword evidence="3" id="KW-0460">Magnesium</keyword>
<evidence type="ECO:0000256" key="2">
    <source>
        <dbReference type="ARBA" id="ARBA00022553"/>
    </source>
</evidence>
<evidence type="ECO:0000313" key="6">
    <source>
        <dbReference type="Proteomes" id="UP000271974"/>
    </source>
</evidence>
<sequence length="111" mass="11549">GVKTRQGVLGLGGRAVRGDCSTAGGNQVQSILNWAMDAGKSGGLVSTARITHATPAAAYAKCAERQWESDRKIPDSEKKLYGHFLPAGHGESENPGPVGRRAGVLPARGRV</sequence>
<feature type="binding site" evidence="3">
    <location>
        <position position="52"/>
    </location>
    <ligand>
        <name>Mg(2+)</name>
        <dbReference type="ChEBI" id="CHEBI:18420"/>
    </ligand>
</feature>
<feature type="non-terminal residue" evidence="5">
    <location>
        <position position="1"/>
    </location>
</feature>
<dbReference type="PANTHER" id="PTHR11596:SF5">
    <property type="entry name" value="ALKALINE PHOSPHATASE"/>
    <property type="match status" value="1"/>
</dbReference>
<keyword evidence="6" id="KW-1185">Reference proteome</keyword>
<dbReference type="GO" id="GO:0004035">
    <property type="term" value="F:alkaline phosphatase activity"/>
    <property type="evidence" value="ECO:0007669"/>
    <property type="project" value="UniProtKB-EC"/>
</dbReference>
<organism evidence="5 6">
    <name type="scientific">Elysia chlorotica</name>
    <name type="common">Eastern emerald elysia</name>
    <name type="synonym">Sea slug</name>
    <dbReference type="NCBI Taxonomy" id="188477"/>
    <lineage>
        <taxon>Eukaryota</taxon>
        <taxon>Metazoa</taxon>
        <taxon>Spiralia</taxon>
        <taxon>Lophotrochozoa</taxon>
        <taxon>Mollusca</taxon>
        <taxon>Gastropoda</taxon>
        <taxon>Heterobranchia</taxon>
        <taxon>Euthyneura</taxon>
        <taxon>Panpulmonata</taxon>
        <taxon>Sacoglossa</taxon>
        <taxon>Placobranchoidea</taxon>
        <taxon>Plakobranchidae</taxon>
        <taxon>Elysia</taxon>
    </lineage>
</organism>
<dbReference type="SUPFAM" id="SSF53649">
    <property type="entry name" value="Alkaline phosphatase-like"/>
    <property type="match status" value="1"/>
</dbReference>
<evidence type="ECO:0000256" key="4">
    <source>
        <dbReference type="SAM" id="MobiDB-lite"/>
    </source>
</evidence>
<dbReference type="Proteomes" id="UP000271974">
    <property type="component" value="Unassembled WGS sequence"/>
</dbReference>
<dbReference type="Pfam" id="PF00245">
    <property type="entry name" value="Alk_phosphatase"/>
    <property type="match status" value="1"/>
</dbReference>
<accession>A0A433SXP5</accession>
<dbReference type="GO" id="GO:0046872">
    <property type="term" value="F:metal ion binding"/>
    <property type="evidence" value="ECO:0007669"/>
    <property type="project" value="UniProtKB-KW"/>
</dbReference>
<dbReference type="EMBL" id="RQTK01000869">
    <property type="protein sequence ID" value="RUS74072.1"/>
    <property type="molecule type" value="Genomic_DNA"/>
</dbReference>
<evidence type="ECO:0000313" key="5">
    <source>
        <dbReference type="EMBL" id="RUS74072.1"/>
    </source>
</evidence>
<evidence type="ECO:0000256" key="3">
    <source>
        <dbReference type="PIRSR" id="PIRSR601952-2"/>
    </source>
</evidence>
<dbReference type="AlphaFoldDB" id="A0A433SXP5"/>
<comment type="cofactor">
    <cofactor evidence="3">
        <name>Mg(2+)</name>
        <dbReference type="ChEBI" id="CHEBI:18420"/>
    </cofactor>
    <text evidence="3">Binds 1 Mg(2+) ion.</text>
</comment>
<comment type="caution">
    <text evidence="5">The sequence shown here is derived from an EMBL/GenBank/DDBJ whole genome shotgun (WGS) entry which is preliminary data.</text>
</comment>
<dbReference type="Gene3D" id="3.40.720.10">
    <property type="entry name" value="Alkaline Phosphatase, subunit A"/>
    <property type="match status" value="1"/>
</dbReference>
<keyword evidence="3" id="KW-0479">Metal-binding</keyword>
<feature type="binding site" evidence="3">
    <location>
        <position position="54"/>
    </location>
    <ligand>
        <name>Mg(2+)</name>
        <dbReference type="ChEBI" id="CHEBI:18420"/>
    </ligand>
</feature>
<dbReference type="EC" id="3.1.3.1" evidence="1"/>
<feature type="region of interest" description="Disordered" evidence="4">
    <location>
        <begin position="81"/>
        <end position="111"/>
    </location>
</feature>
<dbReference type="PANTHER" id="PTHR11596">
    <property type="entry name" value="ALKALINE PHOSPHATASE"/>
    <property type="match status" value="1"/>
</dbReference>
<reference evidence="5 6" key="1">
    <citation type="submission" date="2019-01" db="EMBL/GenBank/DDBJ databases">
        <title>A draft genome assembly of the solar-powered sea slug Elysia chlorotica.</title>
        <authorList>
            <person name="Cai H."/>
            <person name="Li Q."/>
            <person name="Fang X."/>
            <person name="Li J."/>
            <person name="Curtis N.E."/>
            <person name="Altenburger A."/>
            <person name="Shibata T."/>
            <person name="Feng M."/>
            <person name="Maeda T."/>
            <person name="Schwartz J.A."/>
            <person name="Shigenobu S."/>
            <person name="Lundholm N."/>
            <person name="Nishiyama T."/>
            <person name="Yang H."/>
            <person name="Hasebe M."/>
            <person name="Li S."/>
            <person name="Pierce S.K."/>
            <person name="Wang J."/>
        </authorList>
    </citation>
    <scope>NUCLEOTIDE SEQUENCE [LARGE SCALE GENOMIC DNA]</scope>
    <source>
        <strain evidence="5">EC2010</strain>
        <tissue evidence="5">Whole organism of an adult</tissue>
    </source>
</reference>
<protein>
    <recommendedName>
        <fullName evidence="1">alkaline phosphatase</fullName>
        <ecNumber evidence="1">3.1.3.1</ecNumber>
    </recommendedName>
</protein>
<dbReference type="STRING" id="188477.A0A433SXP5"/>
<dbReference type="InterPro" id="IPR017850">
    <property type="entry name" value="Alkaline_phosphatase_core_sf"/>
</dbReference>
<gene>
    <name evidence="5" type="ORF">EGW08_018162</name>
</gene>
<evidence type="ECO:0000256" key="1">
    <source>
        <dbReference type="ARBA" id="ARBA00012647"/>
    </source>
</evidence>
<proteinExistence type="predicted"/>
<dbReference type="OrthoDB" id="5818554at2759"/>
<name>A0A433SXP5_ELYCH</name>